<evidence type="ECO:0000256" key="13">
    <source>
        <dbReference type="SAM" id="Phobius"/>
    </source>
</evidence>
<dbReference type="PROSITE" id="PS50035">
    <property type="entry name" value="PLD"/>
    <property type="match status" value="2"/>
</dbReference>
<dbReference type="InterPro" id="IPR022924">
    <property type="entry name" value="Cardiolipin_synthase"/>
</dbReference>
<keyword evidence="2" id="KW-1003">Cell membrane</keyword>
<evidence type="ECO:0000256" key="10">
    <source>
        <dbReference type="ARBA" id="ARBA00023209"/>
    </source>
</evidence>
<dbReference type="InterPro" id="IPR025202">
    <property type="entry name" value="PLD-like_dom"/>
</dbReference>
<gene>
    <name evidence="15" type="primary">cls</name>
    <name evidence="15" type="ORF">PUP29_03615</name>
</gene>
<keyword evidence="11" id="KW-1208">Phospholipid metabolism</keyword>
<dbReference type="RefSeq" id="WP_079547177.1">
    <property type="nucleotide sequence ID" value="NZ_CP117826.1"/>
</dbReference>
<dbReference type="GO" id="GO:0008808">
    <property type="term" value="F:cardiolipin synthase activity"/>
    <property type="evidence" value="ECO:0007669"/>
    <property type="project" value="UniProtKB-UniRule"/>
</dbReference>
<evidence type="ECO:0000256" key="12">
    <source>
        <dbReference type="NCBIfam" id="TIGR04265"/>
    </source>
</evidence>
<evidence type="ECO:0000313" key="15">
    <source>
        <dbReference type="EMBL" id="XCC63014.1"/>
    </source>
</evidence>
<dbReference type="EMBL" id="CP117826">
    <property type="protein sequence ID" value="XCC63014.1"/>
    <property type="molecule type" value="Genomic_DNA"/>
</dbReference>
<dbReference type="SMART" id="SM00155">
    <property type="entry name" value="PLDc"/>
    <property type="match status" value="2"/>
</dbReference>
<evidence type="ECO:0000256" key="6">
    <source>
        <dbReference type="ARBA" id="ARBA00022737"/>
    </source>
</evidence>
<evidence type="ECO:0000256" key="7">
    <source>
        <dbReference type="ARBA" id="ARBA00022989"/>
    </source>
</evidence>
<keyword evidence="6" id="KW-0677">Repeat</keyword>
<sequence>MRMKLKRFFTGRLFLFLLIVGIQVVLLLFFLFWFSDRLPAAEAVLFACSLILTLHIINKRQDPAYKIVWIIPVLIFPIAGFLLYFFFSQRRIRKRDREYALQIHRETNACLEDGDGICRLMESREEDRLGLIAYIRKARKYPAFTDTETEYFPKGELFLERFLKELEQAKRYIYLEFFTIKHGVMWNAVLKTLKKKVQAGVEVRLIYDDLGCAGSLEKKYAQELERQGIRCAVFNRLNPMFASMFNNRDHRKIAVIDGETAFVCGTNIADEYINAIHPFGLWKDACLMVKGAAAWGFLVIFLQTWDFLCGEKTSLIGLRPKIGEWKKDGFVQPYADDPLDEMHLAENVYLHLIYGAHKYLYVTTPYLVLNSALTAAFCTAAEKGVDVRIVTPGIPDKKTVFMVTRANYRELLESGVKIYEYTPGFIHAKTYICDGEYAVVGTINTDYRSLFLNFECAALLYRNSAIGDMYSDFLETVDACRPITLETVTAAAWPVRLAQSFLNAFAPML</sequence>
<dbReference type="EC" id="2.7.8.-" evidence="12"/>
<evidence type="ECO:0000256" key="4">
    <source>
        <dbReference type="ARBA" id="ARBA00022679"/>
    </source>
</evidence>
<dbReference type="AlphaFoldDB" id="A0AAU8AAG2"/>
<keyword evidence="7 13" id="KW-1133">Transmembrane helix</keyword>
<feature type="transmembrane region" description="Helical" evidence="13">
    <location>
        <begin position="12"/>
        <end position="34"/>
    </location>
</feature>
<evidence type="ECO:0000256" key="8">
    <source>
        <dbReference type="ARBA" id="ARBA00023098"/>
    </source>
</evidence>
<keyword evidence="8" id="KW-0443">Lipid metabolism</keyword>
<keyword evidence="9 13" id="KW-0472">Membrane</keyword>
<accession>A0AAU8AAG2</accession>
<dbReference type="Pfam" id="PF13396">
    <property type="entry name" value="PLDc_N"/>
    <property type="match status" value="1"/>
</dbReference>
<evidence type="ECO:0000256" key="3">
    <source>
        <dbReference type="ARBA" id="ARBA00022516"/>
    </source>
</evidence>
<dbReference type="NCBIfam" id="TIGR04265">
    <property type="entry name" value="bac_cardiolipin"/>
    <property type="match status" value="1"/>
</dbReference>
<reference evidence="15" key="1">
    <citation type="submission" date="2023-02" db="EMBL/GenBank/DDBJ databases">
        <title>Gut commensal Christensenella minuta modulates host metabolism via a new class of secondary bile acids.</title>
        <authorList>
            <person name="Liu C."/>
        </authorList>
    </citation>
    <scope>NUCLEOTIDE SEQUENCE</scope>
    <source>
        <strain evidence="15">CA70</strain>
    </source>
</reference>
<evidence type="ECO:0000256" key="1">
    <source>
        <dbReference type="ARBA" id="ARBA00004651"/>
    </source>
</evidence>
<feature type="transmembrane region" description="Helical" evidence="13">
    <location>
        <begin position="69"/>
        <end position="87"/>
    </location>
</feature>
<comment type="subcellular location">
    <subcellularLocation>
        <location evidence="1">Cell membrane</location>
        <topology evidence="1">Multi-pass membrane protein</topology>
    </subcellularLocation>
</comment>
<dbReference type="GO" id="GO:0032049">
    <property type="term" value="P:cardiolipin biosynthetic process"/>
    <property type="evidence" value="ECO:0007669"/>
    <property type="project" value="UniProtKB-UniRule"/>
</dbReference>
<evidence type="ECO:0000256" key="2">
    <source>
        <dbReference type="ARBA" id="ARBA00022475"/>
    </source>
</evidence>
<dbReference type="SUPFAM" id="SSF56024">
    <property type="entry name" value="Phospholipase D/nuclease"/>
    <property type="match status" value="2"/>
</dbReference>
<dbReference type="Gene3D" id="3.30.870.10">
    <property type="entry name" value="Endonuclease Chain A"/>
    <property type="match status" value="2"/>
</dbReference>
<keyword evidence="10" id="KW-0594">Phospholipid biosynthesis</keyword>
<proteinExistence type="predicted"/>
<keyword evidence="5 13" id="KW-0812">Transmembrane</keyword>
<feature type="transmembrane region" description="Helical" evidence="13">
    <location>
        <begin position="40"/>
        <end position="57"/>
    </location>
</feature>
<name>A0AAU8AAG2_9FIRM</name>
<evidence type="ECO:0000256" key="11">
    <source>
        <dbReference type="ARBA" id="ARBA00023264"/>
    </source>
</evidence>
<feature type="domain" description="PLD phosphodiesterase" evidence="14">
    <location>
        <begin position="422"/>
        <end position="449"/>
    </location>
</feature>
<evidence type="ECO:0000256" key="9">
    <source>
        <dbReference type="ARBA" id="ARBA00023136"/>
    </source>
</evidence>
<dbReference type="PANTHER" id="PTHR21248">
    <property type="entry name" value="CARDIOLIPIN SYNTHASE"/>
    <property type="match status" value="1"/>
</dbReference>
<evidence type="ECO:0000259" key="14">
    <source>
        <dbReference type="PROSITE" id="PS50035"/>
    </source>
</evidence>
<keyword evidence="3" id="KW-0444">Lipid biosynthesis</keyword>
<dbReference type="GO" id="GO:0005886">
    <property type="term" value="C:plasma membrane"/>
    <property type="evidence" value="ECO:0007669"/>
    <property type="project" value="UniProtKB-SubCell"/>
</dbReference>
<dbReference type="CDD" id="cd09160">
    <property type="entry name" value="PLDc_SMU_988_like_2"/>
    <property type="match status" value="1"/>
</dbReference>
<evidence type="ECO:0000256" key="5">
    <source>
        <dbReference type="ARBA" id="ARBA00022692"/>
    </source>
</evidence>
<dbReference type="InterPro" id="IPR027379">
    <property type="entry name" value="CLS_N"/>
</dbReference>
<protein>
    <recommendedName>
        <fullName evidence="12">Cardiolipin synthase</fullName>
        <ecNumber evidence="12">2.7.8.-</ecNumber>
    </recommendedName>
</protein>
<dbReference type="PANTHER" id="PTHR21248:SF22">
    <property type="entry name" value="PHOSPHOLIPASE D"/>
    <property type="match status" value="1"/>
</dbReference>
<feature type="domain" description="PLD phosphodiesterase" evidence="14">
    <location>
        <begin position="245"/>
        <end position="272"/>
    </location>
</feature>
<dbReference type="Pfam" id="PF13091">
    <property type="entry name" value="PLDc_2"/>
    <property type="match status" value="2"/>
</dbReference>
<dbReference type="InterPro" id="IPR001736">
    <property type="entry name" value="PLipase_D/transphosphatidylase"/>
</dbReference>
<organism evidence="15">
    <name type="scientific">Christensenella massiliensis</name>
    <dbReference type="NCBI Taxonomy" id="1805714"/>
    <lineage>
        <taxon>Bacteria</taxon>
        <taxon>Bacillati</taxon>
        <taxon>Bacillota</taxon>
        <taxon>Clostridia</taxon>
        <taxon>Christensenellales</taxon>
        <taxon>Christensenellaceae</taxon>
        <taxon>Christensenella</taxon>
    </lineage>
</organism>
<keyword evidence="4" id="KW-0808">Transferase</keyword>